<keyword evidence="1" id="KW-0614">Plasmid</keyword>
<organism evidence="1 2">
    <name type="scientific">Stutzerimonas stutzeri</name>
    <name type="common">Pseudomonas stutzeri</name>
    <dbReference type="NCBI Taxonomy" id="316"/>
    <lineage>
        <taxon>Bacteria</taxon>
        <taxon>Pseudomonadati</taxon>
        <taxon>Pseudomonadota</taxon>
        <taxon>Gammaproteobacteria</taxon>
        <taxon>Pseudomonadales</taxon>
        <taxon>Pseudomonadaceae</taxon>
        <taxon>Stutzerimonas</taxon>
    </lineage>
</organism>
<dbReference type="Pfam" id="PF06666">
    <property type="entry name" value="DUF1173"/>
    <property type="match status" value="1"/>
</dbReference>
<gene>
    <name evidence="1" type="ORF">UIB01_22535</name>
</gene>
<sequence length="415" mass="46737">MVDHIFPVLIGGKRYSKEFQTAERFAAHWQRVLAQHYGHSHGTCCCPGRGDRKLAIKPRAGTYHLARFPLTGYEHSNECRFYAPAPEHSGMQGYDKGVVEEGDDGQLRIRLARGIRILPAREAADDSEPAPSRPGARKPAMTLLGLLHLLWQESRLNTWYPAMAGKRNALVVGSALRRAAERVATDRLTIADVLLVPARKDGKGAQANQRVAAQALERSRRLVVVAPLARYDAQKHGDGLEKLPLSWPFGMPTLYLQKGQWGRVHQSFRQELSAWMRGDTVMAIAHVEMKAGAKSAYGKILDIALMHLSEQWIPLDSGFEAVIESKLRAEGRAFEKPMRFDADEDCVFPDFWLLDVDAKFPMEVFGMGTPEYLQRKADKVNHYNSEYGPTAWWSWNAFRDPRGLQIPDFPPAARR</sequence>
<proteinExistence type="predicted"/>
<evidence type="ECO:0000313" key="2">
    <source>
        <dbReference type="Proteomes" id="UP000025238"/>
    </source>
</evidence>
<accession>A0A023WY83</accession>
<dbReference type="PATRIC" id="fig|316.97.peg.4514"/>
<evidence type="ECO:0000313" key="1">
    <source>
        <dbReference type="EMBL" id="AHY45182.1"/>
    </source>
</evidence>
<reference evidence="1 2" key="1">
    <citation type="submission" date="2014-03" db="EMBL/GenBank/DDBJ databases">
        <title>Complete genome sequence of Pseudomonas stutzeri 19SMN4.</title>
        <authorList>
            <person name="Brunet-Galmes I."/>
            <person name="Nogales B."/>
            <person name="Busquets A."/>
            <person name="Pena A."/>
            <person name="Gomila M."/>
            <person name="Garcia-Valdes E."/>
            <person name="Lalucat J."/>
            <person name="Bennasar A."/>
            <person name="Bosch R."/>
        </authorList>
    </citation>
    <scope>NUCLEOTIDE SEQUENCE [LARGE SCALE GENOMIC DNA]</scope>
    <source>
        <strain evidence="1 2">19SMN4</strain>
        <plasmid evidence="2">Plasmid pLIB119</plasmid>
    </source>
</reference>
<geneLocation type="plasmid" evidence="1 2">
    <name>pLIB119</name>
</geneLocation>
<name>A0A023WY83_STUST</name>
<protein>
    <submittedName>
        <fullName evidence="1">Phage minor tail protein L</fullName>
    </submittedName>
</protein>
<dbReference type="AlphaFoldDB" id="A0A023WY83"/>
<dbReference type="InterPro" id="IPR009553">
    <property type="entry name" value="DUF1173"/>
</dbReference>
<dbReference type="Proteomes" id="UP000025238">
    <property type="component" value="Plasmid pLIB119"/>
</dbReference>
<dbReference type="KEGG" id="pstu:UIB01_22535"/>
<dbReference type="EMBL" id="CP007510">
    <property type="protein sequence ID" value="AHY45182.1"/>
    <property type="molecule type" value="Genomic_DNA"/>
</dbReference>